<comment type="caution">
    <text evidence="1">The sequence shown here is derived from an EMBL/GenBank/DDBJ whole genome shotgun (WGS) entry which is preliminary data.</text>
</comment>
<protein>
    <recommendedName>
        <fullName evidence="3">RAMP superfamily protein</fullName>
    </recommendedName>
</protein>
<dbReference type="AlphaFoldDB" id="A0A433VCP5"/>
<sequence length="560" mass="64777">MSSDNVPMMFRAQIQDRCQIHRVEKGKRRQDAYKWVDEWVKVFPDKDDMALAPEEFIPRFGNNVETRDYKISWRLVTNSGQDEGVIRPIIGAGGFPYYSGASMKGGFLRACKQICTLEEVELYCGKKLSDGSYTQGILRFHGAYPVDMKWTKRLVDIVHSQSEKQVIEDQKTNANAQISLYKATLKFGISSRVPLQPFEWDKIWQVWERAMGVGIGSRVSAGYGHFLGVNHYQPLLQVELKGQGVTSKLVNGKKEFRCNMFKAALRGHTLRLLGGMTDKTTAQDITSKLWGGFNNKEASVGLLGTSFDFSDDDINVHPDKQFYTLSQGTLNIFCFQDKIDDDTRTKLIQTTESLIKFSLLFSSFGKSWRRICHQKFFPEYYKAPEQLEGDEAPKKQKQIIGSHWEFLDSSTPLCLNINELKEIREFINNTRNIIKTWIPENKQAQQGITKWRESWYPRKVQVWARFTEGDKSKAIYWFHQNYSPSKSIKNPHRLTGSMGKTGRIWHRMYPCYSSNANGEIVVINYIELLTIFPDISLDREKFSDDFIRFLETETDFTQVW</sequence>
<dbReference type="Proteomes" id="UP000271624">
    <property type="component" value="Unassembled WGS sequence"/>
</dbReference>
<keyword evidence="2" id="KW-1185">Reference proteome</keyword>
<accession>A0A433VCP5</accession>
<dbReference type="RefSeq" id="WP_201800775.1">
    <property type="nucleotide sequence ID" value="NZ_RSCL01000012.1"/>
</dbReference>
<proteinExistence type="predicted"/>
<evidence type="ECO:0000313" key="1">
    <source>
        <dbReference type="EMBL" id="RUT03864.1"/>
    </source>
</evidence>
<dbReference type="EMBL" id="RSCL01000012">
    <property type="protein sequence ID" value="RUT03864.1"/>
    <property type="molecule type" value="Genomic_DNA"/>
</dbReference>
<reference evidence="1" key="1">
    <citation type="submission" date="2018-12" db="EMBL/GenBank/DDBJ databases">
        <authorList>
            <person name="Will S."/>
            <person name="Neumann-Schaal M."/>
            <person name="Henke P."/>
        </authorList>
    </citation>
    <scope>NUCLEOTIDE SEQUENCE</scope>
    <source>
        <strain evidence="1">PCC 7102</strain>
    </source>
</reference>
<organism evidence="1 2">
    <name type="scientific">Dulcicalothrix desertica PCC 7102</name>
    <dbReference type="NCBI Taxonomy" id="232991"/>
    <lineage>
        <taxon>Bacteria</taxon>
        <taxon>Bacillati</taxon>
        <taxon>Cyanobacteriota</taxon>
        <taxon>Cyanophyceae</taxon>
        <taxon>Nostocales</taxon>
        <taxon>Calotrichaceae</taxon>
        <taxon>Dulcicalothrix</taxon>
    </lineage>
</organism>
<name>A0A433VCP5_9CYAN</name>
<evidence type="ECO:0000313" key="2">
    <source>
        <dbReference type="Proteomes" id="UP000271624"/>
    </source>
</evidence>
<evidence type="ECO:0008006" key="3">
    <source>
        <dbReference type="Google" id="ProtNLM"/>
    </source>
</evidence>
<reference evidence="1" key="2">
    <citation type="journal article" date="2019" name="Genome Biol. Evol.">
        <title>Day and night: Metabolic profiles and evolutionary relationships of six axenic non-marine cyanobacteria.</title>
        <authorList>
            <person name="Will S.E."/>
            <person name="Henke P."/>
            <person name="Boedeker C."/>
            <person name="Huang S."/>
            <person name="Brinkmann H."/>
            <person name="Rohde M."/>
            <person name="Jarek M."/>
            <person name="Friedl T."/>
            <person name="Seufert S."/>
            <person name="Schumacher M."/>
            <person name="Overmann J."/>
            <person name="Neumann-Schaal M."/>
            <person name="Petersen J."/>
        </authorList>
    </citation>
    <scope>NUCLEOTIDE SEQUENCE [LARGE SCALE GENOMIC DNA]</scope>
    <source>
        <strain evidence="1">PCC 7102</strain>
    </source>
</reference>
<gene>
    <name evidence="1" type="ORF">DSM106972_047780</name>
</gene>